<dbReference type="AlphaFoldDB" id="A0AAN8ZJL1"/>
<accession>A0AAN8ZJL1</accession>
<evidence type="ECO:0000259" key="7">
    <source>
        <dbReference type="PROSITE" id="PS51754"/>
    </source>
</evidence>
<dbReference type="Pfam" id="PF04844">
    <property type="entry name" value="Ovate"/>
    <property type="match status" value="1"/>
</dbReference>
<dbReference type="PANTHER" id="PTHR33057:SF110">
    <property type="entry name" value="TRANSCRIPTION REPRESSOR"/>
    <property type="match status" value="1"/>
</dbReference>
<gene>
    <name evidence="8" type="ORF">RJ641_033630</name>
</gene>
<dbReference type="Proteomes" id="UP001370490">
    <property type="component" value="Unassembled WGS sequence"/>
</dbReference>
<dbReference type="EMBL" id="JBAMMX010000007">
    <property type="protein sequence ID" value="KAK6936600.1"/>
    <property type="molecule type" value="Genomic_DNA"/>
</dbReference>
<comment type="caution">
    <text evidence="8">The sequence shown here is derived from an EMBL/GenBank/DDBJ whole genome shotgun (WGS) entry which is preliminary data.</text>
</comment>
<evidence type="ECO:0000313" key="9">
    <source>
        <dbReference type="Proteomes" id="UP001370490"/>
    </source>
</evidence>
<reference evidence="8 9" key="1">
    <citation type="submission" date="2023-12" db="EMBL/GenBank/DDBJ databases">
        <title>A high-quality genome assembly for Dillenia turbinata (Dilleniales).</title>
        <authorList>
            <person name="Chanderbali A."/>
        </authorList>
    </citation>
    <scope>NUCLEOTIDE SEQUENCE [LARGE SCALE GENOMIC DNA]</scope>
    <source>
        <strain evidence="8">LSX21</strain>
        <tissue evidence="8">Leaf</tissue>
    </source>
</reference>
<dbReference type="PROSITE" id="PS51754">
    <property type="entry name" value="OVATE"/>
    <property type="match status" value="1"/>
</dbReference>
<dbReference type="PANTHER" id="PTHR33057">
    <property type="entry name" value="TRANSCRIPTION REPRESSOR OFP7-RELATED"/>
    <property type="match status" value="1"/>
</dbReference>
<comment type="function">
    <text evidence="6">Transcriptional repressor that regulates multiple aspects of plant growth and development.</text>
</comment>
<dbReference type="GO" id="GO:0045892">
    <property type="term" value="P:negative regulation of DNA-templated transcription"/>
    <property type="evidence" value="ECO:0007669"/>
    <property type="project" value="UniProtKB-UniRule"/>
</dbReference>
<dbReference type="GO" id="GO:0005634">
    <property type="term" value="C:nucleus"/>
    <property type="evidence" value="ECO:0007669"/>
    <property type="project" value="UniProtKB-SubCell"/>
</dbReference>
<keyword evidence="9" id="KW-1185">Reference proteome</keyword>
<keyword evidence="4 6" id="KW-0804">Transcription</keyword>
<evidence type="ECO:0000313" key="8">
    <source>
        <dbReference type="EMBL" id="KAK6936600.1"/>
    </source>
</evidence>
<dbReference type="InterPro" id="IPR006458">
    <property type="entry name" value="Ovate_C"/>
</dbReference>
<keyword evidence="2 6" id="KW-0678">Repressor</keyword>
<keyword evidence="5 6" id="KW-0539">Nucleus</keyword>
<keyword evidence="3 6" id="KW-0805">Transcription regulation</keyword>
<comment type="subcellular location">
    <subcellularLocation>
        <location evidence="1 6">Nucleus</location>
    </subcellularLocation>
</comment>
<evidence type="ECO:0000256" key="3">
    <source>
        <dbReference type="ARBA" id="ARBA00023015"/>
    </source>
</evidence>
<proteinExistence type="predicted"/>
<sequence>MEVGKEVMDKKRRRKCSQKWDARISFSASLPDDVCGVFADSICAVKYSVDPFVDLRESILEMIQDLGVQDWEEMEELIYCYIVLNSPENHVNLNTAQLLQLGQAERISAAELCNNGAGPLRSLGAEYWMQSFRALKDLLPTKRSLFFRYSMPYPRLASTPTFEHSYATLILPLPCVSMLLQQGGLVGTTVALKRGPADSGITGVDNSAAEGKLLGSLFFPHRNEYNPTIIRHIPIMLQSKIPHANEKRLLNSTFFVLIFHWTYLRSNLDQCSKKDSFKDSYKKEC</sequence>
<protein>
    <recommendedName>
        <fullName evidence="6">Transcription repressor</fullName>
    </recommendedName>
    <alternativeName>
        <fullName evidence="6">Ovate family protein</fullName>
    </alternativeName>
</protein>
<evidence type="ECO:0000256" key="6">
    <source>
        <dbReference type="RuleBase" id="RU367028"/>
    </source>
</evidence>
<evidence type="ECO:0000256" key="1">
    <source>
        <dbReference type="ARBA" id="ARBA00004123"/>
    </source>
</evidence>
<dbReference type="InterPro" id="IPR038933">
    <property type="entry name" value="Ovate"/>
</dbReference>
<evidence type="ECO:0000256" key="4">
    <source>
        <dbReference type="ARBA" id="ARBA00023163"/>
    </source>
</evidence>
<feature type="domain" description="OVATE" evidence="7">
    <location>
        <begin position="44"/>
        <end position="103"/>
    </location>
</feature>
<evidence type="ECO:0000256" key="2">
    <source>
        <dbReference type="ARBA" id="ARBA00022491"/>
    </source>
</evidence>
<name>A0AAN8ZJL1_9MAGN</name>
<organism evidence="8 9">
    <name type="scientific">Dillenia turbinata</name>
    <dbReference type="NCBI Taxonomy" id="194707"/>
    <lineage>
        <taxon>Eukaryota</taxon>
        <taxon>Viridiplantae</taxon>
        <taxon>Streptophyta</taxon>
        <taxon>Embryophyta</taxon>
        <taxon>Tracheophyta</taxon>
        <taxon>Spermatophyta</taxon>
        <taxon>Magnoliopsida</taxon>
        <taxon>eudicotyledons</taxon>
        <taxon>Gunneridae</taxon>
        <taxon>Pentapetalae</taxon>
        <taxon>Dilleniales</taxon>
        <taxon>Dilleniaceae</taxon>
        <taxon>Dillenia</taxon>
    </lineage>
</organism>
<evidence type="ECO:0000256" key="5">
    <source>
        <dbReference type="ARBA" id="ARBA00023242"/>
    </source>
</evidence>